<proteinExistence type="predicted"/>
<dbReference type="STRING" id="1802421.A2318_00585"/>
<protein>
    <recommendedName>
        <fullName evidence="4">HNH nuclease domain-containing protein</fullName>
    </recommendedName>
</protein>
<evidence type="ECO:0008006" key="4">
    <source>
        <dbReference type="Google" id="ProtNLM"/>
    </source>
</evidence>
<name>A0A1F7W711_9BACT</name>
<feature type="compositionally biased region" description="Basic and acidic residues" evidence="1">
    <location>
        <begin position="1"/>
        <end position="15"/>
    </location>
</feature>
<sequence>MKEKRTYADRAESNKRAVANRRRKVREMAVAQLGGKCRLCGYNRCAQALDIHHLDPKKKNFGISASGYTRSWKAIQDEIALCILICANCHREMHAGVTQLPIEISE</sequence>
<dbReference type="CDD" id="cd00085">
    <property type="entry name" value="HNHc"/>
    <property type="match status" value="1"/>
</dbReference>
<evidence type="ECO:0000313" key="3">
    <source>
        <dbReference type="Proteomes" id="UP000177331"/>
    </source>
</evidence>
<comment type="caution">
    <text evidence="2">The sequence shown here is derived from an EMBL/GenBank/DDBJ whole genome shotgun (WGS) entry which is preliminary data.</text>
</comment>
<gene>
    <name evidence="2" type="ORF">A2318_00585</name>
</gene>
<accession>A0A1F7W711</accession>
<dbReference type="Gene3D" id="1.10.30.50">
    <property type="match status" value="1"/>
</dbReference>
<organism evidence="2 3">
    <name type="scientific">Candidatus Uhrbacteria bacterium RIFOXYB2_FULL_45_11</name>
    <dbReference type="NCBI Taxonomy" id="1802421"/>
    <lineage>
        <taxon>Bacteria</taxon>
        <taxon>Candidatus Uhriibacteriota</taxon>
    </lineage>
</organism>
<evidence type="ECO:0000313" key="2">
    <source>
        <dbReference type="EMBL" id="OGL98581.1"/>
    </source>
</evidence>
<dbReference type="InterPro" id="IPR003615">
    <property type="entry name" value="HNH_nuc"/>
</dbReference>
<evidence type="ECO:0000256" key="1">
    <source>
        <dbReference type="SAM" id="MobiDB-lite"/>
    </source>
</evidence>
<dbReference type="EMBL" id="MGFD01000026">
    <property type="protein sequence ID" value="OGL98581.1"/>
    <property type="molecule type" value="Genomic_DNA"/>
</dbReference>
<feature type="region of interest" description="Disordered" evidence="1">
    <location>
        <begin position="1"/>
        <end position="21"/>
    </location>
</feature>
<reference evidence="2 3" key="1">
    <citation type="journal article" date="2016" name="Nat. Commun.">
        <title>Thousands of microbial genomes shed light on interconnected biogeochemical processes in an aquifer system.</title>
        <authorList>
            <person name="Anantharaman K."/>
            <person name="Brown C.T."/>
            <person name="Hug L.A."/>
            <person name="Sharon I."/>
            <person name="Castelle C.J."/>
            <person name="Probst A.J."/>
            <person name="Thomas B.C."/>
            <person name="Singh A."/>
            <person name="Wilkins M.J."/>
            <person name="Karaoz U."/>
            <person name="Brodie E.L."/>
            <person name="Williams K.H."/>
            <person name="Hubbard S.S."/>
            <person name="Banfield J.F."/>
        </authorList>
    </citation>
    <scope>NUCLEOTIDE SEQUENCE [LARGE SCALE GENOMIC DNA]</scope>
</reference>
<dbReference type="Proteomes" id="UP000177331">
    <property type="component" value="Unassembled WGS sequence"/>
</dbReference>
<dbReference type="AlphaFoldDB" id="A0A1F7W711"/>